<gene>
    <name evidence="17" type="primary">Adgrf5</name>
    <name evidence="17" type="ORF">ALCTOR_R14042</name>
</gene>
<accession>A0A7K6YSN6</accession>
<feature type="chain" id="PRO_5029678463" evidence="12">
    <location>
        <begin position="19"/>
        <end position="1325"/>
    </location>
</feature>
<dbReference type="PANTHER" id="PTHR45813">
    <property type="entry name" value="IG-LIKE DOMAIN-CONTAINING PROTEIN"/>
    <property type="match status" value="1"/>
</dbReference>
<keyword evidence="3" id="KW-1003">Cell membrane</keyword>
<dbReference type="PROSITE" id="PS50221">
    <property type="entry name" value="GAIN_B"/>
    <property type="match status" value="1"/>
</dbReference>
<evidence type="ECO:0000256" key="3">
    <source>
        <dbReference type="ARBA" id="ARBA00022475"/>
    </source>
</evidence>
<dbReference type="GO" id="GO:0045444">
    <property type="term" value="P:fat cell differentiation"/>
    <property type="evidence" value="ECO:0007669"/>
    <property type="project" value="TreeGrafter"/>
</dbReference>
<dbReference type="InterPro" id="IPR036179">
    <property type="entry name" value="Ig-like_dom_sf"/>
</dbReference>
<evidence type="ECO:0000256" key="2">
    <source>
        <dbReference type="ARBA" id="ARBA00007343"/>
    </source>
</evidence>
<evidence type="ECO:0000259" key="15">
    <source>
        <dbReference type="PROSITE" id="PS50261"/>
    </source>
</evidence>
<evidence type="ECO:0000259" key="13">
    <source>
        <dbReference type="PROSITE" id="PS50024"/>
    </source>
</evidence>
<dbReference type="SMART" id="SM00408">
    <property type="entry name" value="IGc2"/>
    <property type="match status" value="2"/>
</dbReference>
<feature type="domain" description="Ig-like" evidence="16">
    <location>
        <begin position="484"/>
        <end position="575"/>
    </location>
</feature>
<dbReference type="Pfam" id="PF00047">
    <property type="entry name" value="ig"/>
    <property type="match status" value="1"/>
</dbReference>
<keyword evidence="4 11" id="KW-0812">Transmembrane</keyword>
<dbReference type="PRINTS" id="PR00249">
    <property type="entry name" value="GPCRSECRETIN"/>
</dbReference>
<dbReference type="SMART" id="SM00409">
    <property type="entry name" value="IG"/>
    <property type="match status" value="2"/>
</dbReference>
<dbReference type="Proteomes" id="UP000536033">
    <property type="component" value="Unassembled WGS sequence"/>
</dbReference>
<evidence type="ECO:0000313" key="17">
    <source>
        <dbReference type="EMBL" id="NWX74634.1"/>
    </source>
</evidence>
<feature type="transmembrane region" description="Helical" evidence="11">
    <location>
        <begin position="1175"/>
        <end position="1203"/>
    </location>
</feature>
<dbReference type="SUPFAM" id="SSF48726">
    <property type="entry name" value="Immunoglobulin"/>
    <property type="match status" value="2"/>
</dbReference>
<keyword evidence="7 11" id="KW-0472">Membrane</keyword>
<dbReference type="InterPro" id="IPR057244">
    <property type="entry name" value="GAIN_B"/>
</dbReference>
<evidence type="ECO:0000256" key="4">
    <source>
        <dbReference type="ARBA" id="ARBA00022692"/>
    </source>
</evidence>
<dbReference type="InterPro" id="IPR032471">
    <property type="entry name" value="AGRL2-4_GAIN_subdom_A"/>
</dbReference>
<evidence type="ECO:0000313" key="18">
    <source>
        <dbReference type="Proteomes" id="UP000536033"/>
    </source>
</evidence>
<dbReference type="InterPro" id="IPR046338">
    <property type="entry name" value="GAIN_dom_sf"/>
</dbReference>
<keyword evidence="6 11" id="KW-1133">Transmembrane helix</keyword>
<feature type="transmembrane region" description="Helical" evidence="11">
    <location>
        <begin position="1098"/>
        <end position="1121"/>
    </location>
</feature>
<feature type="signal peptide" evidence="12">
    <location>
        <begin position="1"/>
        <end position="18"/>
    </location>
</feature>
<feature type="transmembrane region" description="Helical" evidence="11">
    <location>
        <begin position="1018"/>
        <end position="1045"/>
    </location>
</feature>
<protein>
    <submittedName>
        <fullName evidence="17">AGRF5 protein</fullName>
    </submittedName>
</protein>
<feature type="transmembrane region" description="Helical" evidence="11">
    <location>
        <begin position="1057"/>
        <end position="1078"/>
    </location>
</feature>
<keyword evidence="10" id="KW-0393">Immunoglobulin domain</keyword>
<dbReference type="PROSITE" id="PS50835">
    <property type="entry name" value="IG_LIKE"/>
    <property type="match status" value="2"/>
</dbReference>
<dbReference type="Gene3D" id="1.20.1070.10">
    <property type="entry name" value="Rhodopsin 7-helix transmembrane proteins"/>
    <property type="match status" value="1"/>
</dbReference>
<dbReference type="GO" id="GO:0031410">
    <property type="term" value="C:cytoplasmic vesicle"/>
    <property type="evidence" value="ECO:0007669"/>
    <property type="project" value="TreeGrafter"/>
</dbReference>
<dbReference type="InterPro" id="IPR007110">
    <property type="entry name" value="Ig-like_dom"/>
</dbReference>
<dbReference type="Gene3D" id="2.60.40.10">
    <property type="entry name" value="Immunoglobulins"/>
    <property type="match status" value="2"/>
</dbReference>
<dbReference type="FunFam" id="1.20.1070.10:FF:000058">
    <property type="entry name" value="Adhesion G protein-coupled receptor F5"/>
    <property type="match status" value="1"/>
</dbReference>
<name>A0A7K6YSN6_ALCTO</name>
<dbReference type="InterPro" id="IPR057400">
    <property type="entry name" value="ADGRF3/5_N"/>
</dbReference>
<dbReference type="PANTHER" id="PTHR45813:SF4">
    <property type="entry name" value="ADHESION G PROTEIN-COUPLED RECEPTOR F5"/>
    <property type="match status" value="1"/>
</dbReference>
<dbReference type="InterPro" id="IPR013151">
    <property type="entry name" value="Immunoglobulin_dom"/>
</dbReference>
<dbReference type="InterPro" id="IPR003598">
    <property type="entry name" value="Ig_sub2"/>
</dbReference>
<comment type="caution">
    <text evidence="17">The sequence shown here is derived from an EMBL/GenBank/DDBJ whole genome shotgun (WGS) entry which is preliminary data.</text>
</comment>
<keyword evidence="5 12" id="KW-0732">Signal</keyword>
<dbReference type="InterPro" id="IPR003599">
    <property type="entry name" value="Ig_sub"/>
</dbReference>
<dbReference type="InterPro" id="IPR051587">
    <property type="entry name" value="Adhesion_GPCR"/>
</dbReference>
<dbReference type="InterPro" id="IPR008078">
    <property type="entry name" value="GPCR_2_Ig-hepta-like_rcpt"/>
</dbReference>
<dbReference type="Gene3D" id="1.25.40.610">
    <property type="match status" value="1"/>
</dbReference>
<feature type="non-terminal residue" evidence="17">
    <location>
        <position position="1325"/>
    </location>
</feature>
<feature type="non-terminal residue" evidence="17">
    <location>
        <position position="1"/>
    </location>
</feature>
<evidence type="ECO:0000256" key="7">
    <source>
        <dbReference type="ARBA" id="ARBA00023136"/>
    </source>
</evidence>
<evidence type="ECO:0000256" key="10">
    <source>
        <dbReference type="ARBA" id="ARBA00023319"/>
    </source>
</evidence>
<keyword evidence="9" id="KW-0325">Glycoprotein</keyword>
<dbReference type="GO" id="GO:0004930">
    <property type="term" value="F:G protein-coupled receptor activity"/>
    <property type="evidence" value="ECO:0007669"/>
    <property type="project" value="InterPro"/>
</dbReference>
<feature type="domain" description="Ig-like" evidence="16">
    <location>
        <begin position="274"/>
        <end position="375"/>
    </location>
</feature>
<evidence type="ECO:0000256" key="8">
    <source>
        <dbReference type="ARBA" id="ARBA00023157"/>
    </source>
</evidence>
<dbReference type="InterPro" id="IPR017981">
    <property type="entry name" value="GPCR_2-like_7TM"/>
</dbReference>
<sequence>MPPPINAGLHCLFLLVTACCQTSQDSNFGPFIQYVFDSPLEEESSQSEIQRQKRNMIIFDLPPVEYTVDIEVSLMDSSFLEPVKDYFKNLTLSVSTNISDVEMKVSNISVTTVCLPSGENNSCCSCENGYAWPRAVCGDLITCPSASLAPNLTCGYMRDMPLNGTYCEPQTADSCGMGEPIVMEMSVRLDTNFGEELKNSSSGLYKKYKSDLETAFNASYRCLPGFVSATVTGFTPGSVFVNYEVKAGAASFKQITSANKILPQFLDPLYHLNPDTITRKITNQTNFTVIPEDIFEGDTVRLICEINSTSENVTWYHHDQIISTSLPNSTDRGTSRSILEIANITMKNFGSYSCDFTNRNHQFHTLLYHDTKTITISQLNITRKVNNISVICNSPEMQNNSPLLSCCIDKHLPSLTGDWKVNGAINITGVSSFSGNCTEYKLNIKESPCPPEKSGTVTTYTCELQTGHGARSSQNISVRYLRAANVTIFSSVKSSVSEGYEFNLTCESDVSNYEDITWKIQSGKETKTVDCDKYVINNRSTDTSLLKVDTATQAWNGTYICTVSQKYLESSANMTIEVISLPLKQNILIDPIEAFIQCNVQQALQCCISAGTTEDYTVKFVVQQVEFEAVKKQKGNSICYVYNYTAAEGKTDKKLTAYCKFINRIGQEVKSEHITLDVICGTSISCSDSIGIGTEGDISVKPCYDSNSPNGFTRGNITYKCSNKSWKLQSNDCLSVPINELLSDAESLVNSPDKKEELPKYLELLKNKTEEEKNTMNHSANLGAIVHIMDMISSIPVKAENDTIHNFLSTVDFIVADSTHKAWEELNKGNGPKSSSLLNSIENFSQNLQPVNNSIPHVSVNTLQLQGIVVTEKSTDYNKTFRSTENLTVKVFIGESEVQTLTKNSAIVSVMYSNFGPILPRNKTQCVNGLLITTTVGSNKIQKFDINMTFAKKNPSLKKPQCVFWNFTLNEQGGGWDTQGCTATWGEDDYVNCSCNHLTSFSILMSPDTTSQVNFEGYITYIGLAISILSLVTCIIIESLVWKYVTNNTTSYMRHVCILNIATSLLIADIWFIVTASINDQNQQISTGICVVATFFIHLFYLCVFFWMLSLGLILFYRLVFILHNTSKTTQKAVAFCLGYGCPFVIAVITIAVTLPRNNYTRKGACWLNWEDSKALLAFVIPALIIVVMNLFITAVVIIKILRPTIGDRSNRQERKSLFHIGKSMAILTPLLGLTWGFGFATIVKHSHQAFHILFALLNALQGLFILVFGTLWDKKIQEALLKRNSMSKWSSQQTKSSSLILVTPMLAMSYPFSRTFNNLCGKTG</sequence>
<feature type="domain" description="GAIN-B" evidence="14">
    <location>
        <begin position="854"/>
        <end position="1011"/>
    </location>
</feature>
<dbReference type="Gene3D" id="2.60.220.50">
    <property type="match status" value="1"/>
</dbReference>
<dbReference type="GO" id="GO:0007166">
    <property type="term" value="P:cell surface receptor signaling pathway"/>
    <property type="evidence" value="ECO:0007669"/>
    <property type="project" value="InterPro"/>
</dbReference>
<evidence type="ECO:0000256" key="5">
    <source>
        <dbReference type="ARBA" id="ARBA00022729"/>
    </source>
</evidence>
<reference evidence="17 18" key="1">
    <citation type="submission" date="2019-09" db="EMBL/GenBank/DDBJ databases">
        <title>Bird 10,000 Genomes (B10K) Project - Family phase.</title>
        <authorList>
            <person name="Zhang G."/>
        </authorList>
    </citation>
    <scope>NUCLEOTIDE SEQUENCE [LARGE SCALE GENOMIC DNA]</scope>
    <source>
        <strain evidence="17">OUT-0003</strain>
        <tissue evidence="17">Muscle</tissue>
    </source>
</reference>
<feature type="transmembrane region" description="Helical" evidence="11">
    <location>
        <begin position="1133"/>
        <end position="1155"/>
    </location>
</feature>
<feature type="transmembrane region" description="Helical" evidence="11">
    <location>
        <begin position="1250"/>
        <end position="1273"/>
    </location>
</feature>
<feature type="transmembrane region" description="Helical" evidence="11">
    <location>
        <begin position="1224"/>
        <end position="1244"/>
    </location>
</feature>
<dbReference type="PRINTS" id="PR01695">
    <property type="entry name" value="IGHEPTARCPTR"/>
</dbReference>
<dbReference type="Pfam" id="PF00002">
    <property type="entry name" value="7tm_2"/>
    <property type="match status" value="1"/>
</dbReference>
<evidence type="ECO:0000256" key="12">
    <source>
        <dbReference type="SAM" id="SignalP"/>
    </source>
</evidence>
<dbReference type="Pfam" id="PF13927">
    <property type="entry name" value="Ig_3"/>
    <property type="match status" value="1"/>
</dbReference>
<evidence type="ECO:0000256" key="6">
    <source>
        <dbReference type="ARBA" id="ARBA00022989"/>
    </source>
</evidence>
<dbReference type="Pfam" id="PF25387">
    <property type="entry name" value="ADGRF3_N"/>
    <property type="match status" value="1"/>
</dbReference>
<dbReference type="PROSITE" id="PS50261">
    <property type="entry name" value="G_PROTEIN_RECEP_F2_4"/>
    <property type="match status" value="1"/>
</dbReference>
<dbReference type="EMBL" id="VZSD01009626">
    <property type="protein sequence ID" value="NWX74634.1"/>
    <property type="molecule type" value="Genomic_DNA"/>
</dbReference>
<evidence type="ECO:0000259" key="16">
    <source>
        <dbReference type="PROSITE" id="PS50835"/>
    </source>
</evidence>
<dbReference type="InterPro" id="IPR013783">
    <property type="entry name" value="Ig-like_fold"/>
</dbReference>
<dbReference type="InterPro" id="IPR000832">
    <property type="entry name" value="GPCR_2_secretin-like"/>
</dbReference>
<evidence type="ECO:0000256" key="1">
    <source>
        <dbReference type="ARBA" id="ARBA00004651"/>
    </source>
</evidence>
<feature type="domain" description="G-protein coupled receptors family 2 profile 2" evidence="15">
    <location>
        <begin position="1016"/>
        <end position="1274"/>
    </location>
</feature>
<organism evidence="17 18">
    <name type="scientific">Alca torda</name>
    <name type="common">Razorbill</name>
    <dbReference type="NCBI Taxonomy" id="28689"/>
    <lineage>
        <taxon>Eukaryota</taxon>
        <taxon>Metazoa</taxon>
        <taxon>Chordata</taxon>
        <taxon>Craniata</taxon>
        <taxon>Vertebrata</taxon>
        <taxon>Euteleostomi</taxon>
        <taxon>Archelosauria</taxon>
        <taxon>Archosauria</taxon>
        <taxon>Dinosauria</taxon>
        <taxon>Saurischia</taxon>
        <taxon>Theropoda</taxon>
        <taxon>Coelurosauria</taxon>
        <taxon>Aves</taxon>
        <taxon>Neognathae</taxon>
        <taxon>Neoaves</taxon>
        <taxon>Charadriiformes</taxon>
        <taxon>Alcidae</taxon>
        <taxon>Alca</taxon>
    </lineage>
</organism>
<dbReference type="SMART" id="SM00303">
    <property type="entry name" value="GPS"/>
    <property type="match status" value="1"/>
</dbReference>
<dbReference type="GO" id="GO:0005886">
    <property type="term" value="C:plasma membrane"/>
    <property type="evidence" value="ECO:0007669"/>
    <property type="project" value="UniProtKB-SubCell"/>
</dbReference>
<comment type="subcellular location">
    <subcellularLocation>
        <location evidence="1">Cell membrane</location>
        <topology evidence="1">Multi-pass membrane protein</topology>
    </subcellularLocation>
</comment>
<dbReference type="InterPro" id="IPR000082">
    <property type="entry name" value="SEA_dom"/>
</dbReference>
<dbReference type="SUPFAM" id="SSF81321">
    <property type="entry name" value="Family A G protein-coupled receptor-like"/>
    <property type="match status" value="1"/>
</dbReference>
<dbReference type="PROSITE" id="PS50024">
    <property type="entry name" value="SEA"/>
    <property type="match status" value="1"/>
</dbReference>
<dbReference type="Pfam" id="PF16489">
    <property type="entry name" value="GAIN"/>
    <property type="match status" value="1"/>
</dbReference>
<dbReference type="Pfam" id="PF01825">
    <property type="entry name" value="GPS"/>
    <property type="match status" value="1"/>
</dbReference>
<comment type="similarity">
    <text evidence="2">Belongs to the G-protein coupled receptor 2 family. Adhesion G-protein coupled receptor (ADGR) subfamily.</text>
</comment>
<evidence type="ECO:0000256" key="9">
    <source>
        <dbReference type="ARBA" id="ARBA00023180"/>
    </source>
</evidence>
<proteinExistence type="inferred from homology"/>
<evidence type="ECO:0000259" key="14">
    <source>
        <dbReference type="PROSITE" id="PS50221"/>
    </source>
</evidence>
<dbReference type="InterPro" id="IPR000203">
    <property type="entry name" value="GPS"/>
</dbReference>
<keyword evidence="8" id="KW-1015">Disulfide bond</keyword>
<dbReference type="GO" id="GO:0006112">
    <property type="term" value="P:energy reserve metabolic process"/>
    <property type="evidence" value="ECO:0007669"/>
    <property type="project" value="TreeGrafter"/>
</dbReference>
<feature type="domain" description="SEA" evidence="13">
    <location>
        <begin position="177"/>
        <end position="289"/>
    </location>
</feature>
<keyword evidence="18" id="KW-1185">Reference proteome</keyword>
<evidence type="ECO:0000256" key="11">
    <source>
        <dbReference type="SAM" id="Phobius"/>
    </source>
</evidence>
<dbReference type="GO" id="GO:0019216">
    <property type="term" value="P:regulation of lipid metabolic process"/>
    <property type="evidence" value="ECO:0007669"/>
    <property type="project" value="TreeGrafter"/>
</dbReference>
<dbReference type="GO" id="GO:0007189">
    <property type="term" value="P:adenylate cyclase-activating G protein-coupled receptor signaling pathway"/>
    <property type="evidence" value="ECO:0007669"/>
    <property type="project" value="TreeGrafter"/>
</dbReference>